<name>A0A8H7AWS9_9PLEO</name>
<feature type="compositionally biased region" description="Basic residues" evidence="1">
    <location>
        <begin position="1"/>
        <end position="11"/>
    </location>
</feature>
<feature type="region of interest" description="Disordered" evidence="1">
    <location>
        <begin position="1"/>
        <end position="23"/>
    </location>
</feature>
<feature type="non-terminal residue" evidence="2">
    <location>
        <position position="1"/>
    </location>
</feature>
<keyword evidence="3" id="KW-1185">Reference proteome</keyword>
<gene>
    <name evidence="2" type="ORF">GT037_009260</name>
</gene>
<dbReference type="EMBL" id="JAAABM010000015">
    <property type="protein sequence ID" value="KAF7672759.1"/>
    <property type="molecule type" value="Genomic_DNA"/>
</dbReference>
<reference evidence="2" key="1">
    <citation type="submission" date="2020-01" db="EMBL/GenBank/DDBJ databases">
        <authorList>
            <person name="Feng Z.H.Z."/>
        </authorList>
    </citation>
    <scope>NUCLEOTIDE SEQUENCE</scope>
    <source>
        <strain evidence="2">CBS107.38</strain>
    </source>
</reference>
<dbReference type="Proteomes" id="UP000596902">
    <property type="component" value="Unassembled WGS sequence"/>
</dbReference>
<organism evidence="2 3">
    <name type="scientific">Alternaria burnsii</name>
    <dbReference type="NCBI Taxonomy" id="1187904"/>
    <lineage>
        <taxon>Eukaryota</taxon>
        <taxon>Fungi</taxon>
        <taxon>Dikarya</taxon>
        <taxon>Ascomycota</taxon>
        <taxon>Pezizomycotina</taxon>
        <taxon>Dothideomycetes</taxon>
        <taxon>Pleosporomycetidae</taxon>
        <taxon>Pleosporales</taxon>
        <taxon>Pleosporineae</taxon>
        <taxon>Pleosporaceae</taxon>
        <taxon>Alternaria</taxon>
        <taxon>Alternaria sect. Alternaria</taxon>
    </lineage>
</organism>
<dbReference type="RefSeq" id="XP_038783109.1">
    <property type="nucleotide sequence ID" value="XM_038934307.1"/>
</dbReference>
<proteinExistence type="predicted"/>
<sequence length="99" mass="11021">DLVRALRKIPRSRSSSLPTSASSHAYPRCWIVPWARDPGIELPLLLVINPIFITIFLSGIPFKNPYPTPPTHNPERNLAISCAALHSPSQHIHPISSLR</sequence>
<evidence type="ECO:0000313" key="2">
    <source>
        <dbReference type="EMBL" id="KAF7672759.1"/>
    </source>
</evidence>
<dbReference type="AlphaFoldDB" id="A0A8H7AWS9"/>
<feature type="compositionally biased region" description="Low complexity" evidence="1">
    <location>
        <begin position="12"/>
        <end position="23"/>
    </location>
</feature>
<protein>
    <submittedName>
        <fullName evidence="2">Uncharacterized protein</fullName>
    </submittedName>
</protein>
<evidence type="ECO:0000256" key="1">
    <source>
        <dbReference type="SAM" id="MobiDB-lite"/>
    </source>
</evidence>
<reference evidence="2" key="2">
    <citation type="submission" date="2020-08" db="EMBL/GenBank/DDBJ databases">
        <title>Draft Genome Sequence of Cumin Blight Pathogen Alternaria burnsii.</title>
        <authorList>
            <person name="Feng Z."/>
        </authorList>
    </citation>
    <scope>NUCLEOTIDE SEQUENCE</scope>
    <source>
        <strain evidence="2">CBS107.38</strain>
    </source>
</reference>
<accession>A0A8H7AWS9</accession>
<dbReference type="GeneID" id="62207485"/>
<evidence type="ECO:0000313" key="3">
    <source>
        <dbReference type="Proteomes" id="UP000596902"/>
    </source>
</evidence>
<comment type="caution">
    <text evidence="2">The sequence shown here is derived from an EMBL/GenBank/DDBJ whole genome shotgun (WGS) entry which is preliminary data.</text>
</comment>